<evidence type="ECO:0000313" key="3">
    <source>
        <dbReference type="EMBL" id="CCF83272.1"/>
    </source>
</evidence>
<dbReference type="Proteomes" id="UP000004221">
    <property type="component" value="Unassembled WGS sequence"/>
</dbReference>
<dbReference type="EMBL" id="CAGS01000131">
    <property type="protein sequence ID" value="CCF83272.1"/>
    <property type="molecule type" value="Genomic_DNA"/>
</dbReference>
<accession>I4EF10</accession>
<sequence>MALLIRRCCDGGMVTWMFPPYRSGDERRQKAAVARWTRQVGKGLAMGHLLAGRAQRLVALAAVIALAFAAGSAFVALGEPESVKFYGCLSPGGALNKVTTDGPPACGKGLQQVSWNQVGPMGPAGPPGPAGPKGDTGATGETGPQGPAGPKGDRGETGPQGPAGPKGDPGPPGETGPAGPAGENGAKHVSGMVRWDGSIRSGSGFTVRKVGTGQYYVDIVAGTFSGPTIPVPIVAGQSSVNGRSTIAPVPQFTYNEADGSLTFFLLTKELDFDNTPHTFAVKDAEFWFIVTQQQ</sequence>
<name>I4EF10_9BACT</name>
<keyword evidence="2" id="KW-1133">Transmembrane helix</keyword>
<dbReference type="PANTHER" id="PTHR24637">
    <property type="entry name" value="COLLAGEN"/>
    <property type="match status" value="1"/>
</dbReference>
<dbReference type="Pfam" id="PF01391">
    <property type="entry name" value="Collagen"/>
    <property type="match status" value="1"/>
</dbReference>
<dbReference type="InterPro" id="IPR008160">
    <property type="entry name" value="Collagen"/>
</dbReference>
<keyword evidence="2" id="KW-0812">Transmembrane</keyword>
<organism evidence="3 4">
    <name type="scientific">Nitrolancea hollandica Lb</name>
    <dbReference type="NCBI Taxonomy" id="1129897"/>
    <lineage>
        <taxon>Bacteria</taxon>
        <taxon>Pseudomonadati</taxon>
        <taxon>Thermomicrobiota</taxon>
        <taxon>Thermomicrobia</taxon>
        <taxon>Sphaerobacterales</taxon>
        <taxon>Sphaerobacterineae</taxon>
        <taxon>Sphaerobacteraceae</taxon>
        <taxon>Nitrolancea</taxon>
    </lineage>
</organism>
<feature type="compositionally biased region" description="Low complexity" evidence="1">
    <location>
        <begin position="175"/>
        <end position="184"/>
    </location>
</feature>
<keyword evidence="2" id="KW-0472">Membrane</keyword>
<feature type="transmembrane region" description="Helical" evidence="2">
    <location>
        <begin position="57"/>
        <end position="78"/>
    </location>
</feature>
<dbReference type="PANTHER" id="PTHR24637:SF428">
    <property type="entry name" value="SCAVENGER RECEPTOR CLASS A MEMBER 3"/>
    <property type="match status" value="1"/>
</dbReference>
<gene>
    <name evidence="3" type="ORF">NITHO_2160002</name>
</gene>
<evidence type="ECO:0000313" key="4">
    <source>
        <dbReference type="Proteomes" id="UP000004221"/>
    </source>
</evidence>
<reference evidence="3 4" key="1">
    <citation type="journal article" date="2012" name="ISME J.">
        <title>Nitrification expanded: discovery, physiology and genomics of a nitrite-oxidizing bacterium from the phylum Chloroflexi.</title>
        <authorList>
            <person name="Sorokin D.Y."/>
            <person name="Lucker S."/>
            <person name="Vejmelkova D."/>
            <person name="Kostrikina N.A."/>
            <person name="Kleerebezem R."/>
            <person name="Rijpstra W.I."/>
            <person name="Damste J.S."/>
            <person name="Le Paslier D."/>
            <person name="Muyzer G."/>
            <person name="Wagner M."/>
            <person name="van Loosdrecht M.C."/>
            <person name="Daims H."/>
        </authorList>
    </citation>
    <scope>NUCLEOTIDE SEQUENCE [LARGE SCALE GENOMIC DNA]</scope>
    <source>
        <strain evidence="4">none</strain>
    </source>
</reference>
<feature type="region of interest" description="Disordered" evidence="1">
    <location>
        <begin position="106"/>
        <end position="188"/>
    </location>
</feature>
<comment type="caution">
    <text evidence="3">The sequence shown here is derived from an EMBL/GenBank/DDBJ whole genome shotgun (WGS) entry which is preliminary data.</text>
</comment>
<proteinExistence type="predicted"/>
<evidence type="ECO:0000256" key="2">
    <source>
        <dbReference type="SAM" id="Phobius"/>
    </source>
</evidence>
<evidence type="ECO:0000256" key="1">
    <source>
        <dbReference type="SAM" id="MobiDB-lite"/>
    </source>
</evidence>
<dbReference type="AlphaFoldDB" id="I4EF10"/>
<evidence type="ECO:0008006" key="5">
    <source>
        <dbReference type="Google" id="ProtNLM"/>
    </source>
</evidence>
<protein>
    <recommendedName>
        <fullName evidence="5">Collagen-like protein</fullName>
    </recommendedName>
</protein>
<keyword evidence="4" id="KW-1185">Reference proteome</keyword>